<dbReference type="InParanoid" id="A0A059C3J6"/>
<name>A0A059C3J6_EUCGR</name>
<proteinExistence type="predicted"/>
<organism evidence="1">
    <name type="scientific">Eucalyptus grandis</name>
    <name type="common">Flooded gum</name>
    <dbReference type="NCBI Taxonomy" id="71139"/>
    <lineage>
        <taxon>Eukaryota</taxon>
        <taxon>Viridiplantae</taxon>
        <taxon>Streptophyta</taxon>
        <taxon>Embryophyta</taxon>
        <taxon>Tracheophyta</taxon>
        <taxon>Spermatophyta</taxon>
        <taxon>Magnoliopsida</taxon>
        <taxon>eudicotyledons</taxon>
        <taxon>Gunneridae</taxon>
        <taxon>Pentapetalae</taxon>
        <taxon>rosids</taxon>
        <taxon>malvids</taxon>
        <taxon>Myrtales</taxon>
        <taxon>Myrtaceae</taxon>
        <taxon>Myrtoideae</taxon>
        <taxon>Eucalypteae</taxon>
        <taxon>Eucalyptus</taxon>
    </lineage>
</organism>
<dbReference type="EMBL" id="KK198757">
    <property type="protein sequence ID" value="KCW72834.1"/>
    <property type="molecule type" value="Genomic_DNA"/>
</dbReference>
<gene>
    <name evidence="1" type="ORF">EUGRSUZ_E01282</name>
</gene>
<reference evidence="1" key="1">
    <citation type="submission" date="2013-07" db="EMBL/GenBank/DDBJ databases">
        <title>The genome of Eucalyptus grandis.</title>
        <authorList>
            <person name="Schmutz J."/>
            <person name="Hayes R."/>
            <person name="Myburg A."/>
            <person name="Tuskan G."/>
            <person name="Grattapaglia D."/>
            <person name="Rokhsar D.S."/>
        </authorList>
    </citation>
    <scope>NUCLEOTIDE SEQUENCE</scope>
    <source>
        <tissue evidence="1">Leaf extractions</tissue>
    </source>
</reference>
<evidence type="ECO:0000313" key="1">
    <source>
        <dbReference type="EMBL" id="KCW72834.1"/>
    </source>
</evidence>
<dbReference type="AlphaFoldDB" id="A0A059C3J6"/>
<protein>
    <submittedName>
        <fullName evidence="1">Uncharacterized protein</fullName>
    </submittedName>
</protein>
<sequence length="103" mass="12192">MTHKRLHASEVSSLFYIQNKNETMHNHTRRIPSRVLTTTHLTHMSSCTCTWTYLFGTIRRDKQKKQITQHSRLAKGHIQQCTQTTNFFRRAADSICLDDYMLH</sequence>
<accession>A0A059C3J6</accession>
<dbReference type="Gramene" id="KCW72834">
    <property type="protein sequence ID" value="KCW72834"/>
    <property type="gene ID" value="EUGRSUZ_E01282"/>
</dbReference>